<dbReference type="AlphaFoldDB" id="A0A0G1YPF0"/>
<evidence type="ECO:0000256" key="2">
    <source>
        <dbReference type="ARBA" id="ARBA00023163"/>
    </source>
</evidence>
<keyword evidence="1" id="KW-0805">Transcription regulation</keyword>
<gene>
    <name evidence="4" type="ORF">UY44_C0014G0026</name>
</gene>
<dbReference type="InterPro" id="IPR001034">
    <property type="entry name" value="DeoR_HTH"/>
</dbReference>
<dbReference type="SUPFAM" id="SSF46785">
    <property type="entry name" value="Winged helix' DNA-binding domain"/>
    <property type="match status" value="1"/>
</dbReference>
<evidence type="ECO:0000313" key="4">
    <source>
        <dbReference type="EMBL" id="KKW08239.1"/>
    </source>
</evidence>
<name>A0A0G1YPF0_9BACT</name>
<feature type="domain" description="HTH deoR-type" evidence="3">
    <location>
        <begin position="134"/>
        <end position="185"/>
    </location>
</feature>
<dbReference type="EMBL" id="LCPZ01000014">
    <property type="protein sequence ID" value="KKW08239.1"/>
    <property type="molecule type" value="Genomic_DNA"/>
</dbReference>
<comment type="caution">
    <text evidence="4">The sequence shown here is derived from an EMBL/GenBank/DDBJ whole genome shotgun (WGS) entry which is preliminary data.</text>
</comment>
<evidence type="ECO:0000313" key="5">
    <source>
        <dbReference type="Proteomes" id="UP000033965"/>
    </source>
</evidence>
<dbReference type="Pfam" id="PF08220">
    <property type="entry name" value="HTH_DeoR"/>
    <property type="match status" value="1"/>
</dbReference>
<dbReference type="Proteomes" id="UP000033965">
    <property type="component" value="Unassembled WGS sequence"/>
</dbReference>
<dbReference type="SMART" id="SM00420">
    <property type="entry name" value="HTH_DEOR"/>
    <property type="match status" value="1"/>
</dbReference>
<proteinExistence type="predicted"/>
<organism evidence="4 5">
    <name type="scientific">Candidatus Kaiserbacteria bacterium GW2011_GWA2_49_19</name>
    <dbReference type="NCBI Taxonomy" id="1618669"/>
    <lineage>
        <taxon>Bacteria</taxon>
        <taxon>Candidatus Kaiseribacteriota</taxon>
    </lineage>
</organism>
<dbReference type="GO" id="GO:0003700">
    <property type="term" value="F:DNA-binding transcription factor activity"/>
    <property type="evidence" value="ECO:0007669"/>
    <property type="project" value="InterPro"/>
</dbReference>
<protein>
    <recommendedName>
        <fullName evidence="3">HTH deoR-type domain-containing protein</fullName>
    </recommendedName>
</protein>
<accession>A0A0G1YPF0</accession>
<evidence type="ECO:0000259" key="3">
    <source>
        <dbReference type="SMART" id="SM00420"/>
    </source>
</evidence>
<dbReference type="InterPro" id="IPR036390">
    <property type="entry name" value="WH_DNA-bd_sf"/>
</dbReference>
<keyword evidence="2" id="KW-0804">Transcription</keyword>
<sequence>MEKQELVQLTSDLYCLTLLFPKKEPLRQKMRGLADDILANGLKLNLGMSSHQRWDLDIIQNLEILAGFFAVAREQNWVSLPDLLKVRDDYANLKEELSRYFNGSGWEDTAGQVPGTMTNQTAIDFNGSPKNIQRQDKILEILKEKGQAQVWEFKRIFSGVSKRTLRRDFEYLVSQNLVERVGEKNQTFYTIKMQVGHEVGQNS</sequence>
<reference evidence="4" key="1">
    <citation type="journal article" date="2015" name="Nature">
        <title>rRNA introns, odd ribosomes, and small enigmatic genomes across a large radiation of phyla.</title>
        <authorList>
            <person name="Brown C.T."/>
            <person name="Hug L.A."/>
            <person name="Thomas B.C."/>
            <person name="Sharon I."/>
            <person name="Castelle C.J."/>
            <person name="Singh A."/>
            <person name="Wilkins M.J."/>
            <person name="Williams K.H."/>
            <person name="Banfield J.F."/>
        </authorList>
    </citation>
    <scope>NUCLEOTIDE SEQUENCE [LARGE SCALE GENOMIC DNA]</scope>
</reference>
<evidence type="ECO:0000256" key="1">
    <source>
        <dbReference type="ARBA" id="ARBA00023015"/>
    </source>
</evidence>